<dbReference type="PANTHER" id="PTHR43833:SF5">
    <property type="entry name" value="TRK SYSTEM POTASSIUM UPTAKE PROTEIN TRKA"/>
    <property type="match status" value="1"/>
</dbReference>
<keyword evidence="3" id="KW-0630">Potassium</keyword>
<evidence type="ECO:0000256" key="1">
    <source>
        <dbReference type="ARBA" id="ARBA00022448"/>
    </source>
</evidence>
<evidence type="ECO:0000256" key="4">
    <source>
        <dbReference type="ARBA" id="ARBA00023065"/>
    </source>
</evidence>
<dbReference type="PROSITE" id="PS51201">
    <property type="entry name" value="RCK_N"/>
    <property type="match status" value="2"/>
</dbReference>
<dbReference type="InterPro" id="IPR003148">
    <property type="entry name" value="RCK_N"/>
</dbReference>
<organism evidence="6 7">
    <name type="scientific">Enhygromyxa salina</name>
    <dbReference type="NCBI Taxonomy" id="215803"/>
    <lineage>
        <taxon>Bacteria</taxon>
        <taxon>Pseudomonadati</taxon>
        <taxon>Myxococcota</taxon>
        <taxon>Polyangia</taxon>
        <taxon>Nannocystales</taxon>
        <taxon>Nannocystaceae</taxon>
        <taxon>Enhygromyxa</taxon>
    </lineage>
</organism>
<dbReference type="GO" id="GO:0015079">
    <property type="term" value="F:potassium ion transmembrane transporter activity"/>
    <property type="evidence" value="ECO:0007669"/>
    <property type="project" value="InterPro"/>
</dbReference>
<name>A0A2S9YXL3_9BACT</name>
<dbReference type="PRINTS" id="PR00335">
    <property type="entry name" value="KUPTAKETRKA"/>
</dbReference>
<reference evidence="6 7" key="1">
    <citation type="submission" date="2018-03" db="EMBL/GenBank/DDBJ databases">
        <title>Draft Genome Sequences of the Obligatory Marine Myxobacteria Enhygromyxa salina SWB007.</title>
        <authorList>
            <person name="Poehlein A."/>
            <person name="Moghaddam J.A."/>
            <person name="Harms H."/>
            <person name="Alanjari M."/>
            <person name="Koenig G.M."/>
            <person name="Daniel R."/>
            <person name="Schaeberle T.F."/>
        </authorList>
    </citation>
    <scope>NUCLEOTIDE SEQUENCE [LARGE SCALE GENOMIC DNA]</scope>
    <source>
        <strain evidence="6 7">SWB007</strain>
    </source>
</reference>
<evidence type="ECO:0000256" key="2">
    <source>
        <dbReference type="ARBA" id="ARBA00022538"/>
    </source>
</evidence>
<dbReference type="PANTHER" id="PTHR43833">
    <property type="entry name" value="POTASSIUM CHANNEL PROTEIN 2-RELATED-RELATED"/>
    <property type="match status" value="1"/>
</dbReference>
<evidence type="ECO:0000313" key="6">
    <source>
        <dbReference type="EMBL" id="PRQ09828.1"/>
    </source>
</evidence>
<evidence type="ECO:0000313" key="7">
    <source>
        <dbReference type="Proteomes" id="UP000238823"/>
    </source>
</evidence>
<dbReference type="EMBL" id="PVNL01000012">
    <property type="protein sequence ID" value="PRQ09828.1"/>
    <property type="molecule type" value="Genomic_DNA"/>
</dbReference>
<keyword evidence="1" id="KW-0813">Transport</keyword>
<dbReference type="GO" id="GO:0005886">
    <property type="term" value="C:plasma membrane"/>
    <property type="evidence" value="ECO:0007669"/>
    <property type="project" value="InterPro"/>
</dbReference>
<proteinExistence type="predicted"/>
<dbReference type="InterPro" id="IPR006036">
    <property type="entry name" value="K_uptake_TrkA"/>
</dbReference>
<dbReference type="AlphaFoldDB" id="A0A2S9YXL3"/>
<gene>
    <name evidence="6" type="primary">trkA</name>
    <name evidence="6" type="ORF">ENSA7_04390</name>
</gene>
<protein>
    <submittedName>
        <fullName evidence="6">Trk system potassium uptake protein TrkA</fullName>
    </submittedName>
</protein>
<accession>A0A2S9YXL3</accession>
<dbReference type="SUPFAM" id="SSF51735">
    <property type="entry name" value="NAD(P)-binding Rossmann-fold domains"/>
    <property type="match status" value="2"/>
</dbReference>
<evidence type="ECO:0000256" key="3">
    <source>
        <dbReference type="ARBA" id="ARBA00022958"/>
    </source>
</evidence>
<evidence type="ECO:0000259" key="5">
    <source>
        <dbReference type="PROSITE" id="PS51201"/>
    </source>
</evidence>
<dbReference type="OrthoDB" id="9775180at2"/>
<feature type="domain" description="RCK N-terminal" evidence="5">
    <location>
        <begin position="1"/>
        <end position="120"/>
    </location>
</feature>
<dbReference type="InterPro" id="IPR050721">
    <property type="entry name" value="Trk_Ktr_HKT_K-transport"/>
</dbReference>
<dbReference type="Pfam" id="PF02254">
    <property type="entry name" value="TrkA_N"/>
    <property type="match status" value="2"/>
</dbReference>
<feature type="domain" description="RCK N-terminal" evidence="5">
    <location>
        <begin position="224"/>
        <end position="343"/>
    </location>
</feature>
<dbReference type="Proteomes" id="UP000238823">
    <property type="component" value="Unassembled WGS sequence"/>
</dbReference>
<keyword evidence="2" id="KW-0633">Potassium transport</keyword>
<dbReference type="Gene3D" id="3.40.50.720">
    <property type="entry name" value="NAD(P)-binding Rossmann-like Domain"/>
    <property type="match status" value="2"/>
</dbReference>
<keyword evidence="4" id="KW-0406">Ion transport</keyword>
<dbReference type="InterPro" id="IPR036291">
    <property type="entry name" value="NAD(P)-bd_dom_sf"/>
</dbReference>
<comment type="caution">
    <text evidence="6">The sequence shown here is derived from an EMBL/GenBank/DDBJ whole genome shotgun (WGS) entry which is preliminary data.</text>
</comment>
<sequence>MRIVIIGAGEVGRHLARSLQDEAELILIDADSAELAIAEEGLDALTLVGNGTHRSVLRKAEVERADMFIAVTPDDSVNLVSAALARSLGAARAVARVDDPSFYETTRGFELGVLGIEASVCASRLVGVELLRKLAGVRARQVVPCAAGLVQVASHVIGEDSPLLARSRARAITWPAQVRAVVRAGQLRACAEVEHAELGDVALIACGPLKLLELLHELTPAAGSTRTTIVGGGDVGVQLAGLLGPRELLDRLIENDRSRCWALAERLHGVQILHGDGTNISFLRDEQIGRADALLAVTGSDEANLMTSLLARELGVDHVFALVHRPGYAGVYSHLGVTGTVSPHETIANVIHSMLPRGIIVGRSALTELAVDLVELRPGRAGVRVSDLPLPPGAVPLIIAGRSSREPKPRATLEVDDVLVVALPGGRIPMLEKALRRKPPQPSSGDKP</sequence>